<feature type="transmembrane region" description="Helical" evidence="10">
    <location>
        <begin position="544"/>
        <end position="563"/>
    </location>
</feature>
<dbReference type="InterPro" id="IPR027417">
    <property type="entry name" value="P-loop_NTPase"/>
</dbReference>
<dbReference type="PANTHER" id="PTHR19229">
    <property type="entry name" value="ATP-BINDING CASSETTE TRANSPORTER SUBFAMILY A ABCA"/>
    <property type="match status" value="1"/>
</dbReference>
<dbReference type="FunFam" id="3.40.50.300:FF:000665">
    <property type="entry name" value="ABC transporter A family member 2"/>
    <property type="match status" value="1"/>
</dbReference>
<keyword evidence="6" id="KW-0067">ATP-binding</keyword>
<evidence type="ECO:0000256" key="3">
    <source>
        <dbReference type="ARBA" id="ARBA00022448"/>
    </source>
</evidence>
<feature type="domain" description="ABC transporter" evidence="11">
    <location>
        <begin position="736"/>
        <end position="970"/>
    </location>
</feature>
<dbReference type="GO" id="GO:0140359">
    <property type="term" value="F:ABC-type transporter activity"/>
    <property type="evidence" value="ECO:0007669"/>
    <property type="project" value="InterPro"/>
</dbReference>
<feature type="transmembrane region" description="Helical" evidence="10">
    <location>
        <begin position="473"/>
        <end position="499"/>
    </location>
</feature>
<dbReference type="GO" id="GO:0005524">
    <property type="term" value="F:ATP binding"/>
    <property type="evidence" value="ECO:0007669"/>
    <property type="project" value="UniProtKB-KW"/>
</dbReference>
<feature type="transmembrane region" description="Helical" evidence="10">
    <location>
        <begin position="430"/>
        <end position="452"/>
    </location>
</feature>
<evidence type="ECO:0000256" key="5">
    <source>
        <dbReference type="ARBA" id="ARBA00022741"/>
    </source>
</evidence>
<dbReference type="CDD" id="cd03263">
    <property type="entry name" value="ABC_subfamily_A"/>
    <property type="match status" value="1"/>
</dbReference>
<evidence type="ECO:0000313" key="13">
    <source>
        <dbReference type="Proteomes" id="UP000265515"/>
    </source>
</evidence>
<dbReference type="InterPro" id="IPR017871">
    <property type="entry name" value="ABC_transporter-like_CS"/>
</dbReference>
<evidence type="ECO:0000256" key="8">
    <source>
        <dbReference type="ARBA" id="ARBA00023136"/>
    </source>
</evidence>
<dbReference type="GO" id="GO:0016020">
    <property type="term" value="C:membrane"/>
    <property type="evidence" value="ECO:0007669"/>
    <property type="project" value="UniProtKB-SubCell"/>
</dbReference>
<feature type="region of interest" description="Disordered" evidence="9">
    <location>
        <begin position="667"/>
        <end position="699"/>
    </location>
</feature>
<evidence type="ECO:0000256" key="1">
    <source>
        <dbReference type="ARBA" id="ARBA00004141"/>
    </source>
</evidence>
<dbReference type="GO" id="GO:0005319">
    <property type="term" value="F:lipid transporter activity"/>
    <property type="evidence" value="ECO:0007669"/>
    <property type="project" value="TreeGrafter"/>
</dbReference>
<feature type="compositionally biased region" description="Gly residues" evidence="9">
    <location>
        <begin position="687"/>
        <end position="699"/>
    </location>
</feature>
<dbReference type="Proteomes" id="UP000265515">
    <property type="component" value="Unassembled WGS sequence"/>
</dbReference>
<keyword evidence="13" id="KW-1185">Reference proteome</keyword>
<evidence type="ECO:0000256" key="7">
    <source>
        <dbReference type="ARBA" id="ARBA00022989"/>
    </source>
</evidence>
<comment type="caution">
    <text evidence="12">The sequence shown here is derived from an EMBL/GenBank/DDBJ whole genome shotgun (WGS) entry which is preliminary data.</text>
</comment>
<proteinExistence type="inferred from homology"/>
<evidence type="ECO:0000256" key="10">
    <source>
        <dbReference type="SAM" id="Phobius"/>
    </source>
</evidence>
<sequence>MDPERSILQRKAALRSSFTVQANALSRKNLRLQARQWRVNACLVVFPLLLFVLLLALQFLFDNVLLGGDDFKCGCNPQNKSECGVEFSNGAQAGWCAIKNPPANPALLQMPNITTGLPAVPFSTVVPVTAYNRSLADAIGRLLFKAVKPDVLSSASRSFLSIYPVSPNGLTLTLPLNNRSAAASRGSPSLVAGTAMDPDVGVQIIEQAFIGQDAPYTPLFLLSSSCAAAFANGSSATWQLRKANLSGEAFGGNVPFVDSSSELSFRVGCYEANYTYFPPSFDLDFLRRVFPGGDGALKITEGFGSSVEAYLYNRYFLARPSKQEVEGGKEYVPGVVAAYDFKNSSSSGGLNLHVWYNDTYRSSGGGGGQPDRNLRLARSFNLATKAFLSWAKGANDNNNNRNVSESLLSLLYVKEFPKGGTSLQLDVSAFFGPLLFVWVLGLILPIVCNSLVYEKEVRLRSMMKMHGLGDGPYWAISYLYFLTVSIVYMFFFVAMGNVVRVKFFTLNDMSILIVFLLVYFNNLVAFGFLWSAIFSSTKTVTISAYLYVFGSGLLAEYLFRFFLENPSTSRGVVFAFELVPAFALYRGLYEFANYSFVGNYMSTKGMRWSNLSDENNGVGGMIGILVVEWIIFLLLALYLDQIVDTGAGVPRRPLFFLDWCFGGERGKKQDGGGRKEMELPSFMTPTGRGGGGGGSSGGGPVGEDVAAEKQTARAALEGLLGKAGGGSSSGLSIVCDELQKVYKGTDGNPDKFAVQGMSLAVPRGECFGMLGPNGAGKTTSINMMVGFLEPTSGTALIEGMDIRGEMSAIHSVMGVCPQHDLLWETLTGREHLLFYGRLKNLKGEQLEREIEMWLRKMNLYNGGVLAKPVRAYSGGMKRRLSVAISLIGNPLVVYMDEPSTGLDPASRNNLWQVVKEAKRGRAIILTTHSMEEAEVLCDRLGIFIDGQFACIGNPRELTARYGGTYDLTVTTPPGEESAVEALALSLSHRAKKVYSLGGTQKFELPSSEVDLADVFDAIERAKTKINIQAWGIANTTLEDVFIKVAGKK</sequence>
<feature type="compositionally biased region" description="Basic and acidic residues" evidence="9">
    <location>
        <begin position="667"/>
        <end position="678"/>
    </location>
</feature>
<organism evidence="12 13">
    <name type="scientific">Chara braunii</name>
    <name type="common">Braun's stonewort</name>
    <dbReference type="NCBI Taxonomy" id="69332"/>
    <lineage>
        <taxon>Eukaryota</taxon>
        <taxon>Viridiplantae</taxon>
        <taxon>Streptophyta</taxon>
        <taxon>Charophyceae</taxon>
        <taxon>Charales</taxon>
        <taxon>Characeae</taxon>
        <taxon>Chara</taxon>
    </lineage>
</organism>
<dbReference type="Pfam" id="PF12698">
    <property type="entry name" value="ABC2_membrane_3"/>
    <property type="match status" value="1"/>
</dbReference>
<dbReference type="InterPro" id="IPR003593">
    <property type="entry name" value="AAA+_ATPase"/>
</dbReference>
<dbReference type="OrthoDB" id="8061355at2759"/>
<feature type="transmembrane region" description="Helical" evidence="10">
    <location>
        <begin position="575"/>
        <end position="597"/>
    </location>
</feature>
<dbReference type="PROSITE" id="PS50893">
    <property type="entry name" value="ABC_TRANSPORTER_2"/>
    <property type="match status" value="1"/>
</dbReference>
<dbReference type="Pfam" id="PF24526">
    <property type="entry name" value="ABCA12_C"/>
    <property type="match status" value="1"/>
</dbReference>
<dbReference type="Pfam" id="PF00005">
    <property type="entry name" value="ABC_tran"/>
    <property type="match status" value="1"/>
</dbReference>
<dbReference type="GO" id="GO:0016887">
    <property type="term" value="F:ATP hydrolysis activity"/>
    <property type="evidence" value="ECO:0007669"/>
    <property type="project" value="InterPro"/>
</dbReference>
<dbReference type="PROSITE" id="PS00211">
    <property type="entry name" value="ABC_TRANSPORTER_1"/>
    <property type="match status" value="1"/>
</dbReference>
<dbReference type="InterPro" id="IPR003439">
    <property type="entry name" value="ABC_transporter-like_ATP-bd"/>
</dbReference>
<keyword evidence="4 10" id="KW-0812">Transmembrane</keyword>
<evidence type="ECO:0000259" key="11">
    <source>
        <dbReference type="PROSITE" id="PS50893"/>
    </source>
</evidence>
<keyword evidence="5" id="KW-0547">Nucleotide-binding</keyword>
<comment type="similarity">
    <text evidence="2">Belongs to the ABC transporter superfamily. ABCA family. CPR flippase (TC 3.A.1.211) subfamily.</text>
</comment>
<dbReference type="AlphaFoldDB" id="A0A388JSB3"/>
<comment type="subcellular location">
    <subcellularLocation>
        <location evidence="1">Membrane</location>
        <topology evidence="1">Multi-pass membrane protein</topology>
    </subcellularLocation>
</comment>
<evidence type="ECO:0000313" key="12">
    <source>
        <dbReference type="EMBL" id="GBG60704.1"/>
    </source>
</evidence>
<reference evidence="12 13" key="1">
    <citation type="journal article" date="2018" name="Cell">
        <title>The Chara Genome: Secondary Complexity and Implications for Plant Terrestrialization.</title>
        <authorList>
            <person name="Nishiyama T."/>
            <person name="Sakayama H."/>
            <person name="Vries J.D."/>
            <person name="Buschmann H."/>
            <person name="Saint-Marcoux D."/>
            <person name="Ullrich K.K."/>
            <person name="Haas F.B."/>
            <person name="Vanderstraeten L."/>
            <person name="Becker D."/>
            <person name="Lang D."/>
            <person name="Vosolsobe S."/>
            <person name="Rombauts S."/>
            <person name="Wilhelmsson P.K.I."/>
            <person name="Janitza P."/>
            <person name="Kern R."/>
            <person name="Heyl A."/>
            <person name="Rumpler F."/>
            <person name="Villalobos L.I.A.C."/>
            <person name="Clay J.M."/>
            <person name="Skokan R."/>
            <person name="Toyoda A."/>
            <person name="Suzuki Y."/>
            <person name="Kagoshima H."/>
            <person name="Schijlen E."/>
            <person name="Tajeshwar N."/>
            <person name="Catarino B."/>
            <person name="Hetherington A.J."/>
            <person name="Saltykova A."/>
            <person name="Bonnot C."/>
            <person name="Breuninger H."/>
            <person name="Symeonidi A."/>
            <person name="Radhakrishnan G.V."/>
            <person name="Van Nieuwerburgh F."/>
            <person name="Deforce D."/>
            <person name="Chang C."/>
            <person name="Karol K.G."/>
            <person name="Hedrich R."/>
            <person name="Ulvskov P."/>
            <person name="Glockner G."/>
            <person name="Delwiche C.F."/>
            <person name="Petrasek J."/>
            <person name="Van de Peer Y."/>
            <person name="Friml J."/>
            <person name="Beilby M."/>
            <person name="Dolan L."/>
            <person name="Kohara Y."/>
            <person name="Sugano S."/>
            <person name="Fujiyama A."/>
            <person name="Delaux P.-M."/>
            <person name="Quint M."/>
            <person name="TheiBen G."/>
            <person name="Hagemann M."/>
            <person name="Harholt J."/>
            <person name="Dunand C."/>
            <person name="Zachgo S."/>
            <person name="Langdale J."/>
            <person name="Maumus F."/>
            <person name="Straeten D.V.D."/>
            <person name="Gould S.B."/>
            <person name="Rensing S.A."/>
        </authorList>
    </citation>
    <scope>NUCLEOTIDE SEQUENCE [LARGE SCALE GENOMIC DNA]</scope>
    <source>
        <strain evidence="12 13">S276</strain>
    </source>
</reference>
<evidence type="ECO:0000256" key="2">
    <source>
        <dbReference type="ARBA" id="ARBA00008526"/>
    </source>
</evidence>
<dbReference type="Gramene" id="GBG60704">
    <property type="protein sequence ID" value="GBG60704"/>
    <property type="gene ID" value="CBR_g12441"/>
</dbReference>
<keyword evidence="8 10" id="KW-0472">Membrane</keyword>
<accession>A0A388JSB3</accession>
<protein>
    <recommendedName>
        <fullName evidence="11">ABC transporter domain-containing protein</fullName>
    </recommendedName>
</protein>
<name>A0A388JSB3_CHABU</name>
<feature type="transmembrane region" description="Helical" evidence="10">
    <location>
        <begin position="511"/>
        <end position="532"/>
    </location>
</feature>
<dbReference type="EMBL" id="BFEA01000014">
    <property type="protein sequence ID" value="GBG60704.1"/>
    <property type="molecule type" value="Genomic_DNA"/>
</dbReference>
<feature type="transmembrane region" description="Helical" evidence="10">
    <location>
        <begin position="37"/>
        <end position="61"/>
    </location>
</feature>
<gene>
    <name evidence="12" type="ORF">CBR_g12441</name>
</gene>
<dbReference type="SMART" id="SM00382">
    <property type="entry name" value="AAA"/>
    <property type="match status" value="1"/>
</dbReference>
<dbReference type="STRING" id="69332.A0A388JSB3"/>
<dbReference type="PANTHER" id="PTHR19229:SF154">
    <property type="entry name" value="ABC TRANSPORTER A FAMILY MEMBER 3-RELATED"/>
    <property type="match status" value="1"/>
</dbReference>
<evidence type="ECO:0000256" key="9">
    <source>
        <dbReference type="SAM" id="MobiDB-lite"/>
    </source>
</evidence>
<keyword evidence="3" id="KW-0813">Transport</keyword>
<dbReference type="InterPro" id="IPR026082">
    <property type="entry name" value="ABCA"/>
</dbReference>
<dbReference type="OMA" id="CAIPKPQ"/>
<dbReference type="SUPFAM" id="SSF52540">
    <property type="entry name" value="P-loop containing nucleoside triphosphate hydrolases"/>
    <property type="match status" value="1"/>
</dbReference>
<evidence type="ECO:0000256" key="4">
    <source>
        <dbReference type="ARBA" id="ARBA00022692"/>
    </source>
</evidence>
<evidence type="ECO:0000256" key="6">
    <source>
        <dbReference type="ARBA" id="ARBA00022840"/>
    </source>
</evidence>
<keyword evidence="7 10" id="KW-1133">Transmembrane helix</keyword>
<feature type="transmembrane region" description="Helical" evidence="10">
    <location>
        <begin position="618"/>
        <end position="639"/>
    </location>
</feature>
<dbReference type="InterPro" id="IPR013525">
    <property type="entry name" value="ABC2_TM"/>
</dbReference>
<dbReference type="Gene3D" id="3.40.50.300">
    <property type="entry name" value="P-loop containing nucleotide triphosphate hydrolases"/>
    <property type="match status" value="1"/>
</dbReference>